<evidence type="ECO:0000256" key="13">
    <source>
        <dbReference type="ARBA" id="ARBA00044758"/>
    </source>
</evidence>
<name>A0A9L0RFG6_HORSE</name>
<evidence type="ECO:0000256" key="18">
    <source>
        <dbReference type="ARBA" id="ARBA00052710"/>
    </source>
</evidence>
<evidence type="ECO:0000256" key="20">
    <source>
        <dbReference type="RuleBase" id="RU000488"/>
    </source>
</evidence>
<dbReference type="PROSITE" id="PS50920">
    <property type="entry name" value="SOLCAR"/>
    <property type="match status" value="3"/>
</dbReference>
<evidence type="ECO:0000256" key="9">
    <source>
        <dbReference type="ARBA" id="ARBA00023136"/>
    </source>
</evidence>
<comment type="catalytic activity">
    <reaction evidence="18">
        <text>succinate(in) + 2-oxoglutarate(out) = succinate(out) + 2-oxoglutarate(in)</text>
        <dbReference type="Rhea" id="RHEA:71595"/>
        <dbReference type="ChEBI" id="CHEBI:16810"/>
        <dbReference type="ChEBI" id="CHEBI:30031"/>
    </reaction>
</comment>
<reference evidence="21" key="2">
    <citation type="submission" date="2025-08" db="UniProtKB">
        <authorList>
            <consortium name="Ensembl"/>
        </authorList>
    </citation>
    <scope>IDENTIFICATION</scope>
    <source>
        <strain evidence="21">Thoroughbred</strain>
    </source>
</reference>
<comment type="similarity">
    <text evidence="2 20">Belongs to the mitochondrial carrier (TC 2.A.29) family.</text>
</comment>
<evidence type="ECO:0000256" key="4">
    <source>
        <dbReference type="ARBA" id="ARBA00022449"/>
    </source>
</evidence>
<feature type="repeat" description="Solcar" evidence="19">
    <location>
        <begin position="275"/>
        <end position="364"/>
    </location>
</feature>
<keyword evidence="6" id="KW-0677">Repeat</keyword>
<comment type="catalytic activity">
    <reaction evidence="10">
        <text>(S)-malate(in) + 2-oxoglutarate(out) = (S)-malate(out) + 2-oxoglutarate(in)</text>
        <dbReference type="Rhea" id="RHEA:71587"/>
        <dbReference type="ChEBI" id="CHEBI:15589"/>
        <dbReference type="ChEBI" id="CHEBI:16810"/>
    </reaction>
</comment>
<evidence type="ECO:0000313" key="21">
    <source>
        <dbReference type="Ensembl" id="ENSECAP00000060411.1"/>
    </source>
</evidence>
<dbReference type="FunFam" id="1.50.40.10:FF:000013">
    <property type="entry name" value="Mitochondrial 2-oxoglutarate/malate carrier protein-like protein"/>
    <property type="match status" value="1"/>
</dbReference>
<keyword evidence="9 19" id="KW-0472">Membrane</keyword>
<comment type="catalytic activity">
    <reaction evidence="16">
        <text>maleate(in) + 2-oxoglutarate(out) = maleate(out) + 2-oxoglutarate(in)</text>
        <dbReference type="Rhea" id="RHEA:71599"/>
        <dbReference type="ChEBI" id="CHEBI:16810"/>
        <dbReference type="ChEBI" id="CHEBI:30780"/>
    </reaction>
</comment>
<evidence type="ECO:0000256" key="14">
    <source>
        <dbReference type="ARBA" id="ARBA00045567"/>
    </source>
</evidence>
<dbReference type="InterPro" id="IPR050391">
    <property type="entry name" value="Mito_Metabolite_Transporter"/>
</dbReference>
<sequence length="372" mass="40825">MQGYCIVPVRLPEFPKPLLGSAGLYGVSGHCVGLLLVYVEAQVMSAHLSFLGQTACGPRSLLDLLGAAWSTLMIAWPLLDSWTFQTHCSWMGATVFVQPLDLVKNRMQLSGEGAKTREYKTSFHALTSILRAEGLRGIYTGLSAGLLRQATYTTTRLGIYTVLFERLTGADGTPPGFLLKAVIGMTAGATGAFVGTPAEVALIRMTADGRLPADQRRGYKNVFNALIRIVREEGVLTLWRGCIPTMARAVVVNAAQLASYSQSKQFLLDSGYFSDNILCHFCASMISGLVTTAASMPVDIVKTRIQNMRMIDGKPEYKNGLDVLVKVVRYEGFFSLWKGFTPYYARLGPHTVLTFIFLEQMNKAYKRLFLSG</sequence>
<dbReference type="InterPro" id="IPR018108">
    <property type="entry name" value="MCP_transmembrane"/>
</dbReference>
<dbReference type="GO" id="GO:0005743">
    <property type="term" value="C:mitochondrial inner membrane"/>
    <property type="evidence" value="ECO:0007669"/>
    <property type="project" value="Ensembl"/>
</dbReference>
<keyword evidence="8" id="KW-0445">Lipid transport</keyword>
<gene>
    <name evidence="21" type="primary">SLC25A11</name>
</gene>
<evidence type="ECO:0000256" key="12">
    <source>
        <dbReference type="ARBA" id="ARBA00041881"/>
    </source>
</evidence>
<evidence type="ECO:0000256" key="15">
    <source>
        <dbReference type="ARBA" id="ARBA00050120"/>
    </source>
</evidence>
<dbReference type="GeneTree" id="ENSGT00940000158465"/>
<reference evidence="21 22" key="1">
    <citation type="journal article" date="2009" name="Science">
        <title>Genome sequence, comparative analysis, and population genetics of the domestic horse.</title>
        <authorList>
            <consortium name="Broad Institute Genome Sequencing Platform"/>
            <consortium name="Broad Institute Whole Genome Assembly Team"/>
            <person name="Wade C.M."/>
            <person name="Giulotto E."/>
            <person name="Sigurdsson S."/>
            <person name="Zoli M."/>
            <person name="Gnerre S."/>
            <person name="Imsland F."/>
            <person name="Lear T.L."/>
            <person name="Adelson D.L."/>
            <person name="Bailey E."/>
            <person name="Bellone R.R."/>
            <person name="Bloecker H."/>
            <person name="Distl O."/>
            <person name="Edgar R.C."/>
            <person name="Garber M."/>
            <person name="Leeb T."/>
            <person name="Mauceli E."/>
            <person name="MacLeod J.N."/>
            <person name="Penedo M.C.T."/>
            <person name="Raison J.M."/>
            <person name="Sharpe T."/>
            <person name="Vogel J."/>
            <person name="Andersson L."/>
            <person name="Antczak D.F."/>
            <person name="Biagi T."/>
            <person name="Binns M.M."/>
            <person name="Chowdhary B.P."/>
            <person name="Coleman S.J."/>
            <person name="Della Valle G."/>
            <person name="Fryc S."/>
            <person name="Guerin G."/>
            <person name="Hasegawa T."/>
            <person name="Hill E.W."/>
            <person name="Jurka J."/>
            <person name="Kiialainen A."/>
            <person name="Lindgren G."/>
            <person name="Liu J."/>
            <person name="Magnani E."/>
            <person name="Mickelson J.R."/>
            <person name="Murray J."/>
            <person name="Nergadze S.G."/>
            <person name="Onofrio R."/>
            <person name="Pedroni S."/>
            <person name="Piras M.F."/>
            <person name="Raudsepp T."/>
            <person name="Rocchi M."/>
            <person name="Roeed K.H."/>
            <person name="Ryder O.A."/>
            <person name="Searle S."/>
            <person name="Skow L."/>
            <person name="Swinburne J.E."/>
            <person name="Syvaenen A.C."/>
            <person name="Tozaki T."/>
            <person name="Valberg S.J."/>
            <person name="Vaudin M."/>
            <person name="White J.R."/>
            <person name="Zody M.C."/>
            <person name="Lander E.S."/>
            <person name="Lindblad-Toh K."/>
        </authorList>
    </citation>
    <scope>NUCLEOTIDE SEQUENCE [LARGE SCALE GENOMIC DNA]</scope>
    <source>
        <strain evidence="21 22">Thoroughbred</strain>
    </source>
</reference>
<dbReference type="Ensembl" id="ENSECAT00000094172.1">
    <property type="protein sequence ID" value="ENSECAP00000060411.1"/>
    <property type="gene ID" value="ENSECAG00000022154.4"/>
</dbReference>
<evidence type="ECO:0000256" key="5">
    <source>
        <dbReference type="ARBA" id="ARBA00022692"/>
    </source>
</evidence>
<evidence type="ECO:0000256" key="10">
    <source>
        <dbReference type="ARBA" id="ARBA00036491"/>
    </source>
</evidence>
<keyword evidence="22" id="KW-1185">Reference proteome</keyword>
<dbReference type="GO" id="GO:0006869">
    <property type="term" value="P:lipid transport"/>
    <property type="evidence" value="ECO:0007669"/>
    <property type="project" value="UniProtKB-KW"/>
</dbReference>
<dbReference type="AlphaFoldDB" id="A0A9L0RFG6"/>
<dbReference type="PANTHER" id="PTHR45618">
    <property type="entry name" value="MITOCHONDRIAL DICARBOXYLATE CARRIER-RELATED"/>
    <property type="match status" value="1"/>
</dbReference>
<dbReference type="GO" id="GO:0006094">
    <property type="term" value="P:gluconeogenesis"/>
    <property type="evidence" value="ECO:0007669"/>
    <property type="project" value="Ensembl"/>
</dbReference>
<reference evidence="21" key="3">
    <citation type="submission" date="2025-09" db="UniProtKB">
        <authorList>
            <consortium name="Ensembl"/>
        </authorList>
    </citation>
    <scope>IDENTIFICATION</scope>
    <source>
        <strain evidence="21">Thoroughbred</strain>
    </source>
</reference>
<dbReference type="Gene3D" id="1.50.40.10">
    <property type="entry name" value="Mitochondrial carrier domain"/>
    <property type="match status" value="1"/>
</dbReference>
<evidence type="ECO:0000256" key="2">
    <source>
        <dbReference type="ARBA" id="ARBA00006375"/>
    </source>
</evidence>
<organism evidence="21 22">
    <name type="scientific">Equus caballus</name>
    <name type="common">Horse</name>
    <dbReference type="NCBI Taxonomy" id="9796"/>
    <lineage>
        <taxon>Eukaryota</taxon>
        <taxon>Metazoa</taxon>
        <taxon>Chordata</taxon>
        <taxon>Craniata</taxon>
        <taxon>Vertebrata</taxon>
        <taxon>Euteleostomi</taxon>
        <taxon>Mammalia</taxon>
        <taxon>Eutheria</taxon>
        <taxon>Laurasiatheria</taxon>
        <taxon>Perissodactyla</taxon>
        <taxon>Equidae</taxon>
        <taxon>Equus</taxon>
    </lineage>
</organism>
<evidence type="ECO:0000256" key="11">
    <source>
        <dbReference type="ARBA" id="ARBA00040264"/>
    </source>
</evidence>
<dbReference type="Pfam" id="PF00153">
    <property type="entry name" value="Mito_carr"/>
    <property type="match status" value="3"/>
</dbReference>
<dbReference type="GO" id="GO:0015367">
    <property type="term" value="F:oxoglutarate:malate antiporter activity"/>
    <property type="evidence" value="ECO:0007669"/>
    <property type="project" value="Ensembl"/>
</dbReference>
<evidence type="ECO:0000256" key="8">
    <source>
        <dbReference type="ARBA" id="ARBA00023055"/>
    </source>
</evidence>
<feature type="repeat" description="Solcar" evidence="19">
    <location>
        <begin position="80"/>
        <end position="166"/>
    </location>
</feature>
<keyword evidence="3 20" id="KW-0813">Transport</keyword>
<dbReference type="GO" id="GO:0043490">
    <property type="term" value="P:malate-aspartate shuttle"/>
    <property type="evidence" value="ECO:0007669"/>
    <property type="project" value="Ensembl"/>
</dbReference>
<evidence type="ECO:0000256" key="3">
    <source>
        <dbReference type="ARBA" id="ARBA00022448"/>
    </source>
</evidence>
<comment type="catalytic activity">
    <reaction evidence="17">
        <text>malonate(in) + 2-oxoglutarate(out) = malonate(out) + 2-oxoglutarate(in)</text>
        <dbReference type="Rhea" id="RHEA:71591"/>
        <dbReference type="ChEBI" id="CHEBI:15792"/>
        <dbReference type="ChEBI" id="CHEBI:16810"/>
    </reaction>
</comment>
<keyword evidence="7" id="KW-1133">Transmembrane helix</keyword>
<evidence type="ECO:0000256" key="6">
    <source>
        <dbReference type="ARBA" id="ARBA00022737"/>
    </source>
</evidence>
<accession>A0A9L0RFG6</accession>
<feature type="repeat" description="Solcar" evidence="19">
    <location>
        <begin position="175"/>
        <end position="266"/>
    </location>
</feature>
<evidence type="ECO:0000256" key="1">
    <source>
        <dbReference type="ARBA" id="ARBA00004141"/>
    </source>
</evidence>
<keyword evidence="5 19" id="KW-0812">Transmembrane</keyword>
<dbReference type="Proteomes" id="UP000002281">
    <property type="component" value="Chromosome 11"/>
</dbReference>
<dbReference type="InterPro" id="IPR023395">
    <property type="entry name" value="MCP_dom_sf"/>
</dbReference>
<dbReference type="GO" id="GO:0022857">
    <property type="term" value="F:transmembrane transporter activity"/>
    <property type="evidence" value="ECO:0000318"/>
    <property type="project" value="GO_Central"/>
</dbReference>
<evidence type="ECO:0000256" key="17">
    <source>
        <dbReference type="ARBA" id="ARBA00052538"/>
    </source>
</evidence>
<dbReference type="SUPFAM" id="SSF103506">
    <property type="entry name" value="Mitochondrial carrier"/>
    <property type="match status" value="1"/>
</dbReference>
<evidence type="ECO:0000256" key="16">
    <source>
        <dbReference type="ARBA" id="ARBA00050291"/>
    </source>
</evidence>
<evidence type="ECO:0000313" key="22">
    <source>
        <dbReference type="Proteomes" id="UP000002281"/>
    </source>
</evidence>
<keyword evidence="4" id="KW-0050">Antiport</keyword>
<protein>
    <recommendedName>
        <fullName evidence="11">Mitochondrial 2-oxoglutarate/malate carrier protein</fullName>
    </recommendedName>
    <alternativeName>
        <fullName evidence="12">Solute carrier family 25 member 11</fullName>
    </alternativeName>
</protein>
<comment type="function">
    <text evidence="14">Catalyzes the transport of 2-oxoglutarate (alpha-oxoglutarate) across the inner mitochondrial membrane in an electroneutral exchange for malate. Can also exchange 2-oxoglutarate for other dicarboxylic acids such as malonate, succinate, maleate and oxaloacetate, although with lower affinity. Contributes to several metabolic processes, including the malate-aspartate shuttle, the oxoglutarate/isocitrate shuttle, in gluconeogenesis from lactate, and in nitrogen metabolism. Maintains mitochondrial fusion and fission events, and the organization and morphology of cristae. Involved in the regulation of apoptosis. Helps protect from cytotoxic-induced apoptosis by modulating glutathione levels in mitochondria.</text>
</comment>
<evidence type="ECO:0000256" key="19">
    <source>
        <dbReference type="PROSITE-ProRule" id="PRU00282"/>
    </source>
</evidence>
<comment type="catalytic activity">
    <reaction evidence="15">
        <text>oxaloacetate(in) + 2-oxoglutarate(out) = oxaloacetate(out) + 2-oxoglutarate(in)</text>
        <dbReference type="Rhea" id="RHEA:71603"/>
        <dbReference type="ChEBI" id="CHEBI:16452"/>
        <dbReference type="ChEBI" id="CHEBI:16810"/>
    </reaction>
</comment>
<comment type="subunit">
    <text evidence="13">Interacts with SMIM26.</text>
</comment>
<evidence type="ECO:0000256" key="7">
    <source>
        <dbReference type="ARBA" id="ARBA00022989"/>
    </source>
</evidence>
<comment type="subcellular location">
    <subcellularLocation>
        <location evidence="1">Membrane</location>
        <topology evidence="1">Multi-pass membrane protein</topology>
    </subcellularLocation>
</comment>
<proteinExistence type="inferred from homology"/>